<dbReference type="Gene3D" id="3.90.1530.10">
    <property type="entry name" value="Conserved hypothetical protein from pyrococcus furiosus pfu- 392566-001, ParB domain"/>
    <property type="match status" value="1"/>
</dbReference>
<accession>B2TRT0</accession>
<name>B2TRT0_CLOBB</name>
<proteinExistence type="predicted"/>
<dbReference type="PANTHER" id="PTHR33375:SF1">
    <property type="entry name" value="CHROMOSOME-PARTITIONING PROTEIN PARB-RELATED"/>
    <property type="match status" value="1"/>
</dbReference>
<evidence type="ECO:0000259" key="1">
    <source>
        <dbReference type="SMART" id="SM00470"/>
    </source>
</evidence>
<protein>
    <submittedName>
        <fullName evidence="2">ParB protein</fullName>
    </submittedName>
</protein>
<dbReference type="InterPro" id="IPR036086">
    <property type="entry name" value="ParB/Sulfiredoxin_sf"/>
</dbReference>
<dbReference type="Pfam" id="PF02195">
    <property type="entry name" value="ParB_N"/>
    <property type="match status" value="1"/>
</dbReference>
<sequence>MANFNMMDLLNNNSKDNKINNIEKSIKFRTSQIDIDDLVPSEENFYSTKEEDLKELKDSIEIFGVQQNLVVKKIKNDKYEIIAGHRRYLALKKLYGEGKEQFRYAPCKVENEEDSIKDKLLLLITNSTARQLTDWEKTQQAEKLKELLVEYKKKEKLPGRVREIVADILNTSATQVARMESIAKNLTEEIKEQFKNGDLGITGAYEASKLSEEEQQEIAKKISCGETVKSKDIKDKNVSVLDTNKSEELVEVNSTTGEIVEQKVPSYLNRKMIDFIKQLNIDEYATFLCDRCIGLGGGNGCAGLCDLALECKGTNKHEVCKRWLNQQI</sequence>
<reference evidence="2" key="2">
    <citation type="submission" date="2009-08" db="EMBL/GenBank/DDBJ databases">
        <authorList>
            <person name="Shrivastava S."/>
            <person name="Brinkac L.M."/>
            <person name="Dodson R.J."/>
            <person name="Harkins D.M."/>
            <person name="Durkin A.S."/>
            <person name="Sutton G."/>
        </authorList>
    </citation>
    <scope>NUCLEOTIDE SEQUENCE</scope>
    <source>
        <strain evidence="2">Eklund 17B</strain>
    </source>
</reference>
<dbReference type="Gene3D" id="1.10.10.2830">
    <property type="match status" value="1"/>
</dbReference>
<evidence type="ECO:0000313" key="2">
    <source>
        <dbReference type="EMBL" id="ACD22754.1"/>
    </source>
</evidence>
<dbReference type="EMBL" id="CP001056">
    <property type="protein sequence ID" value="ACD22754.1"/>
    <property type="molecule type" value="Genomic_DNA"/>
</dbReference>
<dbReference type="PANTHER" id="PTHR33375">
    <property type="entry name" value="CHROMOSOME-PARTITIONING PROTEIN PARB-RELATED"/>
    <property type="match status" value="1"/>
</dbReference>
<dbReference type="PATRIC" id="fig|935198.13.peg.2231"/>
<reference evidence="2" key="1">
    <citation type="submission" date="2009-06" db="EMBL/GenBank/DDBJ databases">
        <authorList>
            <consortium name="US DOE Joint Genome Institute (JGI-PGF)"/>
            <person name="Lucas S."/>
            <person name="Copeland A."/>
            <person name="Lapidus A."/>
            <person name="Glavina del Rio T."/>
            <person name="Dalin E."/>
            <person name="Tice H."/>
            <person name="Bruce D."/>
            <person name="Goodwin L."/>
            <person name="Pitluck S."/>
            <person name="Kyrpides N."/>
            <person name="Mavromatis K."/>
            <person name="Ivanova N."/>
            <person name="Saunders E."/>
            <person name="Brettin T."/>
            <person name="Detter J.C."/>
            <person name="Han C."/>
            <person name="Larimer F."/>
            <person name="Land M."/>
            <person name="Hauser L."/>
            <person name="Markowitz V."/>
            <person name="Cheng J.-F."/>
            <person name="Hugenholtz P."/>
            <person name="Woyke T."/>
            <person name="Wu D."/>
            <person name="Gronow S."/>
            <person name="Klenk H.-P."/>
            <person name="Eisen J.A."/>
        </authorList>
    </citation>
    <scope>NUCLEOTIDE SEQUENCE</scope>
    <source>
        <strain evidence="2">Eklund 17B</strain>
    </source>
</reference>
<dbReference type="HOGENOM" id="CLU_846491_0_0_9"/>
<dbReference type="CDD" id="cd16387">
    <property type="entry name" value="ParB_N_Srx"/>
    <property type="match status" value="1"/>
</dbReference>
<dbReference type="InterPro" id="IPR003115">
    <property type="entry name" value="ParB_N"/>
</dbReference>
<organism evidence="2">
    <name type="scientific">Clostridium botulinum (strain Eklund 17B / Type B)</name>
    <dbReference type="NCBI Taxonomy" id="935198"/>
    <lineage>
        <taxon>Bacteria</taxon>
        <taxon>Bacillati</taxon>
        <taxon>Bacillota</taxon>
        <taxon>Clostridia</taxon>
        <taxon>Eubacteriales</taxon>
        <taxon>Clostridiaceae</taxon>
        <taxon>Clostridium</taxon>
    </lineage>
</organism>
<dbReference type="SUPFAM" id="SSF109709">
    <property type="entry name" value="KorB DNA-binding domain-like"/>
    <property type="match status" value="1"/>
</dbReference>
<gene>
    <name evidence="2" type="ordered locus">CLL_A2276</name>
</gene>
<dbReference type="InterPro" id="IPR050336">
    <property type="entry name" value="Chromosome_partition/occlusion"/>
</dbReference>
<dbReference type="GO" id="GO:0007059">
    <property type="term" value="P:chromosome segregation"/>
    <property type="evidence" value="ECO:0007669"/>
    <property type="project" value="TreeGrafter"/>
</dbReference>
<feature type="domain" description="ParB-like N-terminal" evidence="1">
    <location>
        <begin position="31"/>
        <end position="124"/>
    </location>
</feature>
<dbReference type="GO" id="GO:0005694">
    <property type="term" value="C:chromosome"/>
    <property type="evidence" value="ECO:0007669"/>
    <property type="project" value="TreeGrafter"/>
</dbReference>
<dbReference type="KEGG" id="cbk:CLL_A2276"/>
<dbReference type="AlphaFoldDB" id="B2TRT0"/>
<dbReference type="SUPFAM" id="SSF110849">
    <property type="entry name" value="ParB/Sulfiredoxin"/>
    <property type="match status" value="1"/>
</dbReference>
<dbReference type="SMART" id="SM00470">
    <property type="entry name" value="ParB"/>
    <property type="match status" value="1"/>
</dbReference>
<accession>U4PLR9</accession>